<dbReference type="Pfam" id="PF01032">
    <property type="entry name" value="FecCD"/>
    <property type="match status" value="1"/>
</dbReference>
<feature type="transmembrane region" description="Helical" evidence="8">
    <location>
        <begin position="121"/>
        <end position="141"/>
    </location>
</feature>
<evidence type="ECO:0000256" key="1">
    <source>
        <dbReference type="ARBA" id="ARBA00004651"/>
    </source>
</evidence>
<evidence type="ECO:0000313" key="9">
    <source>
        <dbReference type="EMBL" id="GAA5113610.1"/>
    </source>
</evidence>
<evidence type="ECO:0000256" key="3">
    <source>
        <dbReference type="ARBA" id="ARBA00022448"/>
    </source>
</evidence>
<name>A0ABP9NBM8_9GAMM</name>
<keyword evidence="5 8" id="KW-0812">Transmembrane</keyword>
<dbReference type="RefSeq" id="WP_345492179.1">
    <property type="nucleotide sequence ID" value="NZ_BAABHY010000006.1"/>
</dbReference>
<evidence type="ECO:0000256" key="6">
    <source>
        <dbReference type="ARBA" id="ARBA00022989"/>
    </source>
</evidence>
<feature type="transmembrane region" description="Helical" evidence="8">
    <location>
        <begin position="245"/>
        <end position="271"/>
    </location>
</feature>
<keyword evidence="7 8" id="KW-0472">Membrane</keyword>
<evidence type="ECO:0000256" key="4">
    <source>
        <dbReference type="ARBA" id="ARBA00022475"/>
    </source>
</evidence>
<evidence type="ECO:0000256" key="7">
    <source>
        <dbReference type="ARBA" id="ARBA00023136"/>
    </source>
</evidence>
<organism evidence="9 10">
    <name type="scientific">Orbus sasakiae</name>
    <dbReference type="NCBI Taxonomy" id="1078475"/>
    <lineage>
        <taxon>Bacteria</taxon>
        <taxon>Pseudomonadati</taxon>
        <taxon>Pseudomonadota</taxon>
        <taxon>Gammaproteobacteria</taxon>
        <taxon>Orbales</taxon>
        <taxon>Orbaceae</taxon>
        <taxon>Orbus</taxon>
    </lineage>
</organism>
<feature type="transmembrane region" description="Helical" evidence="8">
    <location>
        <begin position="95"/>
        <end position="115"/>
    </location>
</feature>
<comment type="subcellular location">
    <subcellularLocation>
        <location evidence="1">Cell membrane</location>
        <topology evidence="1">Multi-pass membrane protein</topology>
    </subcellularLocation>
</comment>
<dbReference type="InterPro" id="IPR037294">
    <property type="entry name" value="ABC_BtuC-like"/>
</dbReference>
<feature type="transmembrane region" description="Helical" evidence="8">
    <location>
        <begin position="63"/>
        <end position="83"/>
    </location>
</feature>
<keyword evidence="6 8" id="KW-1133">Transmembrane helix</keyword>
<comment type="similarity">
    <text evidence="2">Belongs to the binding-protein-dependent transport system permease family. FecCD subfamily.</text>
</comment>
<keyword evidence="3" id="KW-0813">Transport</keyword>
<sequence>MRHSIRRFMLFFIALVLLLLGLMFWGIMQGNVLITYDQVLSALGFTSKPIPEMLKIIIIDLRIPRALLALLCGASLAIVGTLLQTTTKNELADPFLFGLSSGASAGAVFVITRFGNHFGEFTLPLAAFSGGILSAIVVLMLFYMSKSHRSEHLIVCGLSVSFLFSALTSYFIFSGDQRAASSVIFWSLGGLGLARWDNLLIPLMSFGLLSGFVIKRWQWLDGLLAGEQTAISLGIHVARLRIETFLCCALATSCLVSITGVIGFVGLLVPHVARFFVGVKHRLLIPLSALFGALLLCIGDIISRTVIENQELPIGVITAGIGGIFVIGLQIKRSW</sequence>
<feature type="transmembrane region" description="Helical" evidence="8">
    <location>
        <begin position="283"/>
        <end position="302"/>
    </location>
</feature>
<keyword evidence="10" id="KW-1185">Reference proteome</keyword>
<proteinExistence type="inferred from homology"/>
<feature type="transmembrane region" description="Helical" evidence="8">
    <location>
        <begin position="153"/>
        <end position="173"/>
    </location>
</feature>
<dbReference type="SUPFAM" id="SSF81345">
    <property type="entry name" value="ABC transporter involved in vitamin B12 uptake, BtuC"/>
    <property type="match status" value="1"/>
</dbReference>
<accession>A0ABP9NBM8</accession>
<dbReference type="CDD" id="cd06550">
    <property type="entry name" value="TM_ABC_iron-siderophores_like"/>
    <property type="match status" value="1"/>
</dbReference>
<evidence type="ECO:0000256" key="8">
    <source>
        <dbReference type="SAM" id="Phobius"/>
    </source>
</evidence>
<dbReference type="InterPro" id="IPR000522">
    <property type="entry name" value="ABC_transptr_permease_BtuC"/>
</dbReference>
<evidence type="ECO:0000256" key="5">
    <source>
        <dbReference type="ARBA" id="ARBA00022692"/>
    </source>
</evidence>
<keyword evidence="4" id="KW-1003">Cell membrane</keyword>
<feature type="transmembrane region" description="Helical" evidence="8">
    <location>
        <begin position="193"/>
        <end position="214"/>
    </location>
</feature>
<dbReference type="PANTHER" id="PTHR30472:SF67">
    <property type="entry name" value="PERMEASE OF ABC TRANSPORTER-RELATED"/>
    <property type="match status" value="1"/>
</dbReference>
<dbReference type="PANTHER" id="PTHR30472">
    <property type="entry name" value="FERRIC ENTEROBACTIN TRANSPORT SYSTEM PERMEASE PROTEIN"/>
    <property type="match status" value="1"/>
</dbReference>
<comment type="caution">
    <text evidence="9">The sequence shown here is derived from an EMBL/GenBank/DDBJ whole genome shotgun (WGS) entry which is preliminary data.</text>
</comment>
<evidence type="ECO:0000256" key="2">
    <source>
        <dbReference type="ARBA" id="ARBA00007935"/>
    </source>
</evidence>
<dbReference type="Proteomes" id="UP001500171">
    <property type="component" value="Unassembled WGS sequence"/>
</dbReference>
<dbReference type="EMBL" id="BAABHY010000006">
    <property type="protein sequence ID" value="GAA5113610.1"/>
    <property type="molecule type" value="Genomic_DNA"/>
</dbReference>
<gene>
    <name evidence="9" type="ORF">GCM10023211_21990</name>
</gene>
<feature type="transmembrane region" description="Helical" evidence="8">
    <location>
        <begin position="314"/>
        <end position="331"/>
    </location>
</feature>
<dbReference type="Gene3D" id="1.10.3470.10">
    <property type="entry name" value="ABC transporter involved in vitamin B12 uptake, BtuC"/>
    <property type="match status" value="1"/>
</dbReference>
<evidence type="ECO:0000313" key="10">
    <source>
        <dbReference type="Proteomes" id="UP001500171"/>
    </source>
</evidence>
<reference evidence="10" key="1">
    <citation type="journal article" date="2019" name="Int. J. Syst. Evol. Microbiol.">
        <title>The Global Catalogue of Microorganisms (GCM) 10K type strain sequencing project: providing services to taxonomists for standard genome sequencing and annotation.</title>
        <authorList>
            <consortium name="The Broad Institute Genomics Platform"/>
            <consortium name="The Broad Institute Genome Sequencing Center for Infectious Disease"/>
            <person name="Wu L."/>
            <person name="Ma J."/>
        </authorList>
    </citation>
    <scope>NUCLEOTIDE SEQUENCE [LARGE SCALE GENOMIC DNA]</scope>
    <source>
        <strain evidence="10">JCM 18050</strain>
    </source>
</reference>
<protein>
    <submittedName>
        <fullName evidence="9">Iron ABC transporter permease</fullName>
    </submittedName>
</protein>